<keyword evidence="12 15" id="KW-0472">Membrane</keyword>
<evidence type="ECO:0000256" key="12">
    <source>
        <dbReference type="ARBA" id="ARBA00023136"/>
    </source>
</evidence>
<dbReference type="InterPro" id="IPR002524">
    <property type="entry name" value="Cation_efflux"/>
</dbReference>
<evidence type="ECO:0000313" key="20">
    <source>
        <dbReference type="EMBL" id="KAK0418712.1"/>
    </source>
</evidence>
<feature type="transmembrane region" description="Helical" evidence="15">
    <location>
        <begin position="976"/>
        <end position="998"/>
    </location>
</feature>
<keyword evidence="11" id="KW-0406">Ion transport</keyword>
<evidence type="ECO:0000256" key="3">
    <source>
        <dbReference type="ARBA" id="ARBA00008873"/>
    </source>
</evidence>
<dbReference type="PANTHER" id="PTHR11562:SF84">
    <property type="entry name" value="LD05335P"/>
    <property type="match status" value="1"/>
</dbReference>
<dbReference type="Pfam" id="PF16916">
    <property type="entry name" value="ZT_dimer"/>
    <property type="match status" value="1"/>
</dbReference>
<sequence length="1209" mass="137767">MTGRERDDEAIKKITPEICTFFPQLDVELISKFWQQYREPEPAMYNVAQNYLHKAQKKKRTEFLQRYELVKASTSDPLAVLLFIIEIKLYLDAKRDESTDSPVPAPSAFPQTPNQSKSILRNHRGNGDIVVDVRSDPILQLLFVVVNRTEMLSPLLKPIATSTPQAKSVQFNFEHITYHSPAPSMNSNGTVDCEGYKPIEMVDVVRQVLDAFNGHMGDLFRYSARGYVVEPTQITKRALFEYQPNTRMQLKVILQLAGFAKQLSERVKGDFGTDVMARAFYFAVEECCIAPFKEKVAQLYQQFRLDPKSLRLIHLKFFAANWGPRLQVVVDWINKANEQLTGIRVRRCGMQLLIDVIGPVLCSPSICWAHERAEEIAQRMYGCFHNLVKNWLLHGELNEFNEEFMVYCDCSVSDDQAWNRRFKTDESLVPGLLQQYPLLTEKILSIGKAMWFLKQSNNHHLYTSKWDEHRKLVDQIQPHYYYMSNNLHTLADILDRLEEMGNSVLLKDLRDKYHFADHIRAMRTHFMLTDVDFATRLYEELRNVSTKPNFGLHDASRALKLAIDRSKSWATFPFEKCLFLSTKDTLSNEFCDVTLADIRLSFLYSPAAETPIIRVILWNSLERYRFIFRFIWNIFATRHTSLNLALEHMRMCKELRREAIAEEFTAGRDKLTSVLNKFSLGFFIMNQFTARLTFYVNQVIAKRYAEFAEDLNGATSLDGVIKLHRAYIKGIYSDLCLDGSSLYRMISSIIGCISRFCKTYTTFCAHYQEEREKREVWYGNVQDQSETQAFELEEEEARHDQSVGDIAQEFGSALKEPFETFKAQIKDLAAMDHQLHEAHSHLIRLLMTEYVSDELEERLLPLEDNGDESSHPNGYGNGNGSGVVDGDFSDHCHSQLLNDTADTRSERILIAVAVLSGLFIVAEFVGGFVAHSLAIMTDAGHMLSDLLSFIISIVAIRTARSPANQRHSFGYQRAEILGATLSIVIIWVLTTILVMLAIQRIINEDYAVDVNTMLITASVGVLFNLVMAAVLHIGHSHDHTHGAGHGHSHGPGTNVNVRAALVHVVGDFVQSVGVLVAAVIIKFTGYAIADPICTFFFSIIVLITSITVMRDIYLVLMEATPRHVDYEEIRNDLLSLTNVKTVHSLHVWSLNMEKTALSVHLAIEDAHFAIETMKAASQILKTKHAIKMTTVQVEPYESIMSSCQHCRPL</sequence>
<dbReference type="Gene3D" id="1.20.120.1900">
    <property type="entry name" value="Gamma-tubulin complex, C-terminal domain"/>
    <property type="match status" value="1"/>
</dbReference>
<evidence type="ECO:0000313" key="21">
    <source>
        <dbReference type="Proteomes" id="UP001175271"/>
    </source>
</evidence>
<proteinExistence type="inferred from homology"/>
<evidence type="ECO:0000256" key="14">
    <source>
        <dbReference type="SAM" id="MobiDB-lite"/>
    </source>
</evidence>
<evidence type="ECO:0000256" key="4">
    <source>
        <dbReference type="ARBA" id="ARBA00010337"/>
    </source>
</evidence>
<comment type="caution">
    <text evidence="20">The sequence shown here is derived from an EMBL/GenBank/DDBJ whole genome shotgun (WGS) entry which is preliminary data.</text>
</comment>
<comment type="similarity">
    <text evidence="4">Belongs to the TUBGCP family.</text>
</comment>
<protein>
    <recommendedName>
        <fullName evidence="22">Gamma-tubulin complex component</fullName>
    </recommendedName>
</protein>
<dbReference type="GO" id="GO:0010043">
    <property type="term" value="P:response to zinc ion"/>
    <property type="evidence" value="ECO:0007669"/>
    <property type="project" value="TreeGrafter"/>
</dbReference>
<dbReference type="InterPro" id="IPR041470">
    <property type="entry name" value="GCP_N"/>
</dbReference>
<dbReference type="InterPro" id="IPR058533">
    <property type="entry name" value="Cation_efflux_TM"/>
</dbReference>
<accession>A0AA39M2R5</accession>
<evidence type="ECO:0000256" key="10">
    <source>
        <dbReference type="ARBA" id="ARBA00022989"/>
    </source>
</evidence>
<feature type="transmembrane region" description="Helical" evidence="15">
    <location>
        <begin position="1010"/>
        <end position="1031"/>
    </location>
</feature>
<evidence type="ECO:0000256" key="2">
    <source>
        <dbReference type="ARBA" id="ARBA00004245"/>
    </source>
</evidence>
<keyword evidence="10 15" id="KW-1133">Transmembrane helix</keyword>
<evidence type="ECO:0000256" key="6">
    <source>
        <dbReference type="ARBA" id="ARBA00022490"/>
    </source>
</evidence>
<dbReference type="EMBL" id="JAUCMV010000002">
    <property type="protein sequence ID" value="KAK0418712.1"/>
    <property type="molecule type" value="Genomic_DNA"/>
</dbReference>
<dbReference type="Pfam" id="PF17681">
    <property type="entry name" value="GCP_N_terminal"/>
    <property type="match status" value="1"/>
</dbReference>
<dbReference type="InterPro" id="IPR050681">
    <property type="entry name" value="CDF/SLC30A"/>
</dbReference>
<feature type="transmembrane region" description="Helical" evidence="15">
    <location>
        <begin position="1068"/>
        <end position="1089"/>
    </location>
</feature>
<evidence type="ECO:0000256" key="5">
    <source>
        <dbReference type="ARBA" id="ARBA00022448"/>
    </source>
</evidence>
<evidence type="ECO:0000256" key="11">
    <source>
        <dbReference type="ARBA" id="ARBA00023065"/>
    </source>
</evidence>
<dbReference type="InterPro" id="IPR040457">
    <property type="entry name" value="GCP_C"/>
</dbReference>
<feature type="domain" description="Gamma tubulin complex component C-terminal" evidence="17">
    <location>
        <begin position="517"/>
        <end position="847"/>
    </location>
</feature>
<feature type="transmembrane region" description="Helical" evidence="15">
    <location>
        <begin position="939"/>
        <end position="956"/>
    </location>
</feature>
<evidence type="ECO:0000256" key="8">
    <source>
        <dbReference type="ARBA" id="ARBA00022701"/>
    </source>
</evidence>
<dbReference type="Pfam" id="PF04130">
    <property type="entry name" value="GCP_C_terminal"/>
    <property type="match status" value="1"/>
</dbReference>
<comment type="similarity">
    <text evidence="3">Belongs to the cation diffusion facilitator (CDF) transporter (TC 2.A.4) family. SLC30A subfamily.</text>
</comment>
<feature type="domain" description="Gamma tubulin complex component protein N-terminal" evidence="19">
    <location>
        <begin position="205"/>
        <end position="488"/>
    </location>
</feature>
<dbReference type="NCBIfam" id="TIGR01297">
    <property type="entry name" value="CDF"/>
    <property type="match status" value="1"/>
</dbReference>
<evidence type="ECO:0000259" key="18">
    <source>
        <dbReference type="Pfam" id="PF16916"/>
    </source>
</evidence>
<evidence type="ECO:0000259" key="19">
    <source>
        <dbReference type="Pfam" id="PF17681"/>
    </source>
</evidence>
<dbReference type="Proteomes" id="UP001175271">
    <property type="component" value="Unassembled WGS sequence"/>
</dbReference>
<feature type="transmembrane region" description="Helical" evidence="15">
    <location>
        <begin position="908"/>
        <end position="933"/>
    </location>
</feature>
<dbReference type="InterPro" id="IPR027470">
    <property type="entry name" value="Cation_efflux_CTD"/>
</dbReference>
<keyword evidence="13" id="KW-0206">Cytoskeleton</keyword>
<organism evidence="20 21">
    <name type="scientific">Steinernema hermaphroditum</name>
    <dbReference type="NCBI Taxonomy" id="289476"/>
    <lineage>
        <taxon>Eukaryota</taxon>
        <taxon>Metazoa</taxon>
        <taxon>Ecdysozoa</taxon>
        <taxon>Nematoda</taxon>
        <taxon>Chromadorea</taxon>
        <taxon>Rhabditida</taxon>
        <taxon>Tylenchina</taxon>
        <taxon>Panagrolaimomorpha</taxon>
        <taxon>Strongyloidoidea</taxon>
        <taxon>Steinernematidae</taxon>
        <taxon>Steinernema</taxon>
    </lineage>
</organism>
<name>A0AA39M2R5_9BILA</name>
<evidence type="ECO:0000256" key="7">
    <source>
        <dbReference type="ARBA" id="ARBA00022692"/>
    </source>
</evidence>
<dbReference type="InterPro" id="IPR027469">
    <property type="entry name" value="Cation_efflux_TMD_sf"/>
</dbReference>
<dbReference type="SUPFAM" id="SSF160240">
    <property type="entry name" value="Cation efflux protein cytoplasmic domain-like"/>
    <property type="match status" value="1"/>
</dbReference>
<dbReference type="PANTHER" id="PTHR11562">
    <property type="entry name" value="CATION EFFLUX PROTEIN/ ZINC TRANSPORTER"/>
    <property type="match status" value="1"/>
</dbReference>
<dbReference type="GO" id="GO:0005874">
    <property type="term" value="C:microtubule"/>
    <property type="evidence" value="ECO:0007669"/>
    <property type="project" value="UniProtKB-KW"/>
</dbReference>
<evidence type="ECO:0008006" key="22">
    <source>
        <dbReference type="Google" id="ProtNLM"/>
    </source>
</evidence>
<keyword evidence="21" id="KW-1185">Reference proteome</keyword>
<dbReference type="InterPro" id="IPR042241">
    <property type="entry name" value="GCP_C_sf"/>
</dbReference>
<feature type="domain" description="Cation efflux protein transmembrane" evidence="16">
    <location>
        <begin position="909"/>
        <end position="1117"/>
    </location>
</feature>
<comment type="subcellular location">
    <subcellularLocation>
        <location evidence="2">Cytoplasm</location>
        <location evidence="2">Cytoskeleton</location>
    </subcellularLocation>
    <subcellularLocation>
        <location evidence="1">Membrane</location>
        <topology evidence="1">Multi-pass membrane protein</topology>
    </subcellularLocation>
</comment>
<keyword evidence="7 15" id="KW-0812">Transmembrane</keyword>
<gene>
    <name evidence="20" type="ORF">QR680_013730</name>
</gene>
<keyword evidence="8" id="KW-0493">Microtubule</keyword>
<dbReference type="Pfam" id="PF01545">
    <property type="entry name" value="Cation_efflux"/>
    <property type="match status" value="1"/>
</dbReference>
<dbReference type="GO" id="GO:0005886">
    <property type="term" value="C:plasma membrane"/>
    <property type="evidence" value="ECO:0007669"/>
    <property type="project" value="TreeGrafter"/>
</dbReference>
<dbReference type="Gene3D" id="1.20.1510.10">
    <property type="entry name" value="Cation efflux protein transmembrane domain"/>
    <property type="match status" value="1"/>
</dbReference>
<feature type="region of interest" description="Disordered" evidence="14">
    <location>
        <begin position="98"/>
        <end position="118"/>
    </location>
</feature>
<dbReference type="InterPro" id="IPR036837">
    <property type="entry name" value="Cation_efflux_CTD_sf"/>
</dbReference>
<evidence type="ECO:0000256" key="13">
    <source>
        <dbReference type="ARBA" id="ARBA00023212"/>
    </source>
</evidence>
<feature type="domain" description="Cation efflux protein cytoplasmic" evidence="18">
    <location>
        <begin position="1121"/>
        <end position="1196"/>
    </location>
</feature>
<keyword evidence="9" id="KW-0864">Zinc transport</keyword>
<feature type="transmembrane region" description="Helical" evidence="15">
    <location>
        <begin position="1095"/>
        <end position="1116"/>
    </location>
</feature>
<keyword evidence="9" id="KW-0862">Zinc</keyword>
<keyword evidence="6" id="KW-0963">Cytoplasm</keyword>
<evidence type="ECO:0000259" key="17">
    <source>
        <dbReference type="Pfam" id="PF04130"/>
    </source>
</evidence>
<feature type="region of interest" description="Disordered" evidence="14">
    <location>
        <begin position="863"/>
        <end position="882"/>
    </location>
</feature>
<feature type="compositionally biased region" description="Polar residues" evidence="14">
    <location>
        <begin position="109"/>
        <end position="118"/>
    </location>
</feature>
<dbReference type="GO" id="GO:0005385">
    <property type="term" value="F:zinc ion transmembrane transporter activity"/>
    <property type="evidence" value="ECO:0007669"/>
    <property type="project" value="TreeGrafter"/>
</dbReference>
<dbReference type="GO" id="GO:0043015">
    <property type="term" value="F:gamma-tubulin binding"/>
    <property type="evidence" value="ECO:0007669"/>
    <property type="project" value="InterPro"/>
</dbReference>
<dbReference type="AlphaFoldDB" id="A0AA39M2R5"/>
<keyword evidence="5" id="KW-0813">Transport</keyword>
<evidence type="ECO:0000256" key="1">
    <source>
        <dbReference type="ARBA" id="ARBA00004141"/>
    </source>
</evidence>
<evidence type="ECO:0000256" key="15">
    <source>
        <dbReference type="SAM" id="Phobius"/>
    </source>
</evidence>
<dbReference type="SUPFAM" id="SSF161111">
    <property type="entry name" value="Cation efflux protein transmembrane domain-like"/>
    <property type="match status" value="1"/>
</dbReference>
<evidence type="ECO:0000259" key="16">
    <source>
        <dbReference type="Pfam" id="PF01545"/>
    </source>
</evidence>
<reference evidence="20" key="1">
    <citation type="submission" date="2023-06" db="EMBL/GenBank/DDBJ databases">
        <title>Genomic analysis of the entomopathogenic nematode Steinernema hermaphroditum.</title>
        <authorList>
            <person name="Schwarz E.M."/>
            <person name="Heppert J.K."/>
            <person name="Baniya A."/>
            <person name="Schwartz H.T."/>
            <person name="Tan C.-H."/>
            <person name="Antoshechkin I."/>
            <person name="Sternberg P.W."/>
            <person name="Goodrich-Blair H."/>
            <person name="Dillman A.R."/>
        </authorList>
    </citation>
    <scope>NUCLEOTIDE SEQUENCE</scope>
    <source>
        <strain evidence="20">PS9179</strain>
        <tissue evidence="20">Whole animal</tissue>
    </source>
</reference>
<dbReference type="FunFam" id="1.20.1510.10:FF:000027">
    <property type="entry name" value="Zinc transporter ttm-1"/>
    <property type="match status" value="1"/>
</dbReference>
<evidence type="ECO:0000256" key="9">
    <source>
        <dbReference type="ARBA" id="ARBA00022906"/>
    </source>
</evidence>